<dbReference type="EMBL" id="NIVC01000200">
    <property type="protein sequence ID" value="PAA88195.1"/>
    <property type="molecule type" value="Genomic_DNA"/>
</dbReference>
<feature type="compositionally biased region" description="Low complexity" evidence="1">
    <location>
        <begin position="292"/>
        <end position="301"/>
    </location>
</feature>
<feature type="compositionally biased region" description="Polar residues" evidence="1">
    <location>
        <begin position="277"/>
        <end position="289"/>
    </location>
</feature>
<proteinExistence type="predicted"/>
<gene>
    <name evidence="2" type="ORF">BOX15_Mlig027867g2</name>
</gene>
<feature type="region of interest" description="Disordered" evidence="1">
    <location>
        <begin position="519"/>
        <end position="558"/>
    </location>
</feature>
<feature type="region of interest" description="Disordered" evidence="1">
    <location>
        <begin position="216"/>
        <end position="301"/>
    </location>
</feature>
<evidence type="ECO:0000313" key="2">
    <source>
        <dbReference type="EMBL" id="PAA88195.1"/>
    </source>
</evidence>
<organism evidence="2 3">
    <name type="scientific">Macrostomum lignano</name>
    <dbReference type="NCBI Taxonomy" id="282301"/>
    <lineage>
        <taxon>Eukaryota</taxon>
        <taxon>Metazoa</taxon>
        <taxon>Spiralia</taxon>
        <taxon>Lophotrochozoa</taxon>
        <taxon>Platyhelminthes</taxon>
        <taxon>Rhabditophora</taxon>
        <taxon>Macrostomorpha</taxon>
        <taxon>Macrostomida</taxon>
        <taxon>Macrostomidae</taxon>
        <taxon>Macrostomum</taxon>
    </lineage>
</organism>
<accession>A0A267GQ90</accession>
<dbReference type="Proteomes" id="UP000215902">
    <property type="component" value="Unassembled WGS sequence"/>
</dbReference>
<feature type="non-terminal residue" evidence="2">
    <location>
        <position position="1"/>
    </location>
</feature>
<evidence type="ECO:0000256" key="1">
    <source>
        <dbReference type="SAM" id="MobiDB-lite"/>
    </source>
</evidence>
<feature type="compositionally biased region" description="Pro residues" evidence="1">
    <location>
        <begin position="416"/>
        <end position="425"/>
    </location>
</feature>
<evidence type="ECO:0000313" key="3">
    <source>
        <dbReference type="Proteomes" id="UP000215902"/>
    </source>
</evidence>
<dbReference type="AlphaFoldDB" id="A0A267GQ90"/>
<protein>
    <submittedName>
        <fullName evidence="2">Uncharacterized protein</fullName>
    </submittedName>
</protein>
<sequence>IENSKLAMVERTSDTGTFRSAVAADRTKTAVRVSSLTKKGYGSGVGASRHRGYLLKRRAAVAKFAGSAGLRESSVQQQQQQSQREQQCLLDMENPKLDFQLRQMADEDLFCAEEPQHQQLQNSLSCGGTALTSASGPGLQLFGGGGGSHLQSAGCSAALQDVSASAILQQHQKQQQQQQRAEQLDVSMLMHSGFYGTREEVEQLLAQAIQLHCRPNSKLGDGSSKAADCWSSLPQQHQPRPGPKTSAASTAGLAEDLLQAWSGGGGSGGKSVHFSLDSPSNTASCQQKLPQPATAATPRPTMRNQLLLTDFSEEETAAEPEAETAVFLTAKPPVPKPRTDRRSASLNRQRAQPAPSGSQQMKLRNCNAAVGQPPGSASRPPQPPLTQPRSPVPTPTPRQRRMGGPAPAAASTLRCLPPPQSPPVPRQRRRLSVSSLQGHRQPLDEPCRGLSAYSTPLTQAAESDEVGQHRIDEDNATVKPEFVGTALGQLLQTRLRHSQSFSGGSAGADDEVLRFDLENALTTARRPQGPKRTASRAEQRRFGQFKRGQQLDNNVPGL</sequence>
<feature type="compositionally biased region" description="Pro residues" evidence="1">
    <location>
        <begin position="380"/>
        <end position="396"/>
    </location>
</feature>
<keyword evidence="3" id="KW-1185">Reference proteome</keyword>
<reference evidence="2 3" key="1">
    <citation type="submission" date="2017-06" db="EMBL/GenBank/DDBJ databases">
        <title>A platform for efficient transgenesis in Macrostomum lignano, a flatworm model organism for stem cell research.</title>
        <authorList>
            <person name="Berezikov E."/>
        </authorList>
    </citation>
    <scope>NUCLEOTIDE SEQUENCE [LARGE SCALE GENOMIC DNA]</scope>
    <source>
        <strain evidence="2">DV1</strain>
        <tissue evidence="2">Whole organism</tissue>
    </source>
</reference>
<feature type="region of interest" description="Disordered" evidence="1">
    <location>
        <begin position="314"/>
        <end position="451"/>
    </location>
</feature>
<comment type="caution">
    <text evidence="2">The sequence shown here is derived from an EMBL/GenBank/DDBJ whole genome shotgun (WGS) entry which is preliminary data.</text>
</comment>
<feature type="compositionally biased region" description="Polar residues" evidence="1">
    <location>
        <begin position="344"/>
        <end position="362"/>
    </location>
</feature>
<name>A0A267GQ90_9PLAT</name>